<proteinExistence type="predicted"/>
<dbReference type="Proteomes" id="UP001152523">
    <property type="component" value="Unassembled WGS sequence"/>
</dbReference>
<feature type="transmembrane region" description="Helical" evidence="1">
    <location>
        <begin position="92"/>
        <end position="112"/>
    </location>
</feature>
<evidence type="ECO:0000313" key="3">
    <source>
        <dbReference type="Proteomes" id="UP001152523"/>
    </source>
</evidence>
<keyword evidence="1" id="KW-0812">Transmembrane</keyword>
<keyword evidence="1" id="KW-1133">Transmembrane helix</keyword>
<sequence length="116" mass="13782">MVLICKLLTSDSHFALVIEGEVIAECMMLSFLFEISVILFFCSSNCLCNYGFTKLYYNYNHYLFFYILRILQFFFFQIWAFLFISGIPFLQIFLHFTDVLDCLFVLIFPIALNKKN</sequence>
<protein>
    <submittedName>
        <fullName evidence="2">Uncharacterized protein</fullName>
    </submittedName>
</protein>
<comment type="caution">
    <text evidence="2">The sequence shown here is derived from an EMBL/GenBank/DDBJ whole genome shotgun (WGS) entry which is preliminary data.</text>
</comment>
<evidence type="ECO:0000313" key="2">
    <source>
        <dbReference type="EMBL" id="CAH9101119.1"/>
    </source>
</evidence>
<organism evidence="2 3">
    <name type="scientific">Cuscuta epithymum</name>
    <dbReference type="NCBI Taxonomy" id="186058"/>
    <lineage>
        <taxon>Eukaryota</taxon>
        <taxon>Viridiplantae</taxon>
        <taxon>Streptophyta</taxon>
        <taxon>Embryophyta</taxon>
        <taxon>Tracheophyta</taxon>
        <taxon>Spermatophyta</taxon>
        <taxon>Magnoliopsida</taxon>
        <taxon>eudicotyledons</taxon>
        <taxon>Gunneridae</taxon>
        <taxon>Pentapetalae</taxon>
        <taxon>asterids</taxon>
        <taxon>lamiids</taxon>
        <taxon>Solanales</taxon>
        <taxon>Convolvulaceae</taxon>
        <taxon>Cuscuteae</taxon>
        <taxon>Cuscuta</taxon>
        <taxon>Cuscuta subgen. Cuscuta</taxon>
    </lineage>
</organism>
<name>A0AAV0DGS0_9ASTE</name>
<evidence type="ECO:0000256" key="1">
    <source>
        <dbReference type="SAM" id="Phobius"/>
    </source>
</evidence>
<keyword evidence="3" id="KW-1185">Reference proteome</keyword>
<feature type="transmembrane region" description="Helical" evidence="1">
    <location>
        <begin position="63"/>
        <end position="86"/>
    </location>
</feature>
<feature type="transmembrane region" description="Helical" evidence="1">
    <location>
        <begin position="22"/>
        <end position="42"/>
    </location>
</feature>
<accession>A0AAV0DGS0</accession>
<dbReference type="EMBL" id="CAMAPF010000109">
    <property type="protein sequence ID" value="CAH9101119.1"/>
    <property type="molecule type" value="Genomic_DNA"/>
</dbReference>
<keyword evidence="1" id="KW-0472">Membrane</keyword>
<reference evidence="2" key="1">
    <citation type="submission" date="2022-07" db="EMBL/GenBank/DDBJ databases">
        <authorList>
            <person name="Macas J."/>
            <person name="Novak P."/>
            <person name="Neumann P."/>
        </authorList>
    </citation>
    <scope>NUCLEOTIDE SEQUENCE</scope>
</reference>
<dbReference type="AlphaFoldDB" id="A0AAV0DGS0"/>
<gene>
    <name evidence="2" type="ORF">CEPIT_LOCUS15519</name>
</gene>